<dbReference type="RefSeq" id="WP_007183878.1">
    <property type="nucleotide sequence ID" value="NZ_AKGD01000001.1"/>
</dbReference>
<proteinExistence type="predicted"/>
<dbReference type="AlphaFoldDB" id="I8TAM6"/>
<sequence>MTPVRRQLLDLCSAPDHYERDAREIAEMQLLAAQELFEQRIEQLPLLKRRADDGAVTRIGKLDDLLPLLLPHTAYKSYPPSFIEQGRWDRMLQWLQTLSVENLGDTDIRDVSGVDDWVDRLWAAGHQVMATSGTSGKCSFLNRSLRDREQLREYFKVVMGGFLGLTPKQDRPVFQLFPKGGPNYGVQSSLMNAELWGRPGDIHFLSDEPLKISEVSRAATLRKRMKEGVATPTEIADFEAESAAKNRQSQVRLQQMVEKILAHRHEPIFLSGMWAQHWIIMQTARAMGIGDGEFHPDSLVAAGGGLKGIALPDDYEQQINRFYGNVKRPKNYGMTEMALMLPRCEAQRYHVPAGLIPLVVNANADELIGRVDGVVEGRFAFVDLLFEGRWGGVIGGDRVRIDFAPTCACGRRGPVLLEPITRFAAPGEDDHIGCAGTIDAYLRGAVEA</sequence>
<evidence type="ECO:0008006" key="3">
    <source>
        <dbReference type="Google" id="ProtNLM"/>
    </source>
</evidence>
<dbReference type="OrthoDB" id="3597198at2"/>
<protein>
    <recommendedName>
        <fullName evidence="3">Acyl-protein synthetase LuxE domain-containing protein</fullName>
    </recommendedName>
</protein>
<dbReference type="PATRIC" id="fig|1172194.4.peg.882"/>
<comment type="caution">
    <text evidence="1">The sequence shown here is derived from an EMBL/GenBank/DDBJ whole genome shotgun (WGS) entry which is preliminary data.</text>
</comment>
<keyword evidence="2" id="KW-1185">Reference proteome</keyword>
<organism evidence="1 2">
    <name type="scientific">Hydrocarboniphaga effusa AP103</name>
    <dbReference type="NCBI Taxonomy" id="1172194"/>
    <lineage>
        <taxon>Bacteria</taxon>
        <taxon>Pseudomonadati</taxon>
        <taxon>Pseudomonadota</taxon>
        <taxon>Gammaproteobacteria</taxon>
        <taxon>Nevskiales</taxon>
        <taxon>Nevskiaceae</taxon>
        <taxon>Hydrocarboniphaga</taxon>
    </lineage>
</organism>
<dbReference type="EMBL" id="AKGD01000001">
    <property type="protein sequence ID" value="EIT70785.1"/>
    <property type="molecule type" value="Genomic_DNA"/>
</dbReference>
<dbReference type="Proteomes" id="UP000003704">
    <property type="component" value="Unassembled WGS sequence"/>
</dbReference>
<evidence type="ECO:0000313" key="2">
    <source>
        <dbReference type="Proteomes" id="UP000003704"/>
    </source>
</evidence>
<reference evidence="1 2" key="1">
    <citation type="journal article" date="2012" name="J. Bacteriol.">
        <title>Genome Sequence of n-Alkane-Degrading Hydrocarboniphaga effusa Strain AP103T (ATCC BAA-332T).</title>
        <authorList>
            <person name="Chang H.K."/>
            <person name="Zylstra G.J."/>
            <person name="Chae J.C."/>
        </authorList>
    </citation>
    <scope>NUCLEOTIDE SEQUENCE [LARGE SCALE GENOMIC DNA]</scope>
    <source>
        <strain evidence="1 2">AP103</strain>
    </source>
</reference>
<dbReference type="STRING" id="1172194.WQQ_09220"/>
<name>I8TAM6_9GAMM</name>
<evidence type="ECO:0000313" key="1">
    <source>
        <dbReference type="EMBL" id="EIT70785.1"/>
    </source>
</evidence>
<accession>I8TAM6</accession>
<gene>
    <name evidence="1" type="ORF">WQQ_09220</name>
</gene>